<dbReference type="RefSeq" id="WP_105354340.1">
    <property type="nucleotide sequence ID" value="NZ_PUIB01000012.1"/>
</dbReference>
<proteinExistence type="predicted"/>
<keyword evidence="1" id="KW-0472">Membrane</keyword>
<keyword evidence="1" id="KW-1133">Transmembrane helix</keyword>
<feature type="transmembrane region" description="Helical" evidence="1">
    <location>
        <begin position="120"/>
        <end position="138"/>
    </location>
</feature>
<organism evidence="2 3">
    <name type="scientific">Blastopirellula marina</name>
    <dbReference type="NCBI Taxonomy" id="124"/>
    <lineage>
        <taxon>Bacteria</taxon>
        <taxon>Pseudomonadati</taxon>
        <taxon>Planctomycetota</taxon>
        <taxon>Planctomycetia</taxon>
        <taxon>Pirellulales</taxon>
        <taxon>Pirellulaceae</taxon>
        <taxon>Blastopirellula</taxon>
    </lineage>
</organism>
<comment type="caution">
    <text evidence="2">The sequence shown here is derived from an EMBL/GenBank/DDBJ whole genome shotgun (WGS) entry which is preliminary data.</text>
</comment>
<evidence type="ECO:0000313" key="2">
    <source>
        <dbReference type="EMBL" id="PQO36626.1"/>
    </source>
</evidence>
<name>A0A2S8FWR8_9BACT</name>
<feature type="transmembrane region" description="Helical" evidence="1">
    <location>
        <begin position="87"/>
        <end position="108"/>
    </location>
</feature>
<dbReference type="EMBL" id="PUIB01000012">
    <property type="protein sequence ID" value="PQO36626.1"/>
    <property type="molecule type" value="Genomic_DNA"/>
</dbReference>
<feature type="transmembrane region" description="Helical" evidence="1">
    <location>
        <begin position="32"/>
        <end position="53"/>
    </location>
</feature>
<keyword evidence="1" id="KW-0812">Transmembrane</keyword>
<accession>A0A2S8FWR8</accession>
<protein>
    <submittedName>
        <fullName evidence="2">Uncharacterized protein</fullName>
    </submittedName>
</protein>
<reference evidence="2 3" key="1">
    <citation type="submission" date="2018-02" db="EMBL/GenBank/DDBJ databases">
        <title>Comparative genomes isolates from brazilian mangrove.</title>
        <authorList>
            <person name="Araujo J.E."/>
            <person name="Taketani R.G."/>
            <person name="Silva M.C.P."/>
            <person name="Loureco M.V."/>
            <person name="Andreote F.D."/>
        </authorList>
    </citation>
    <scope>NUCLEOTIDE SEQUENCE [LARGE SCALE GENOMIC DNA]</scope>
    <source>
        <strain evidence="2 3">NAP PRIS-MGV</strain>
    </source>
</reference>
<sequence>MHPSSENPFQSPAVLEQIPPRPSEIDSTDDSMPALVALTWMFFLFAATIHAMASVYLRDISLGVAAIVSCGVGFAILYPSVLTWGLGLSYSFLMVLVMLALSAITYVGPRPPVIFEMPPLVLYLLIVFLLFQTSRRYYFDAPKHLEPKEPVES</sequence>
<feature type="transmembrane region" description="Helical" evidence="1">
    <location>
        <begin position="60"/>
        <end position="81"/>
    </location>
</feature>
<gene>
    <name evidence="2" type="ORF">C5Y98_11565</name>
</gene>
<dbReference type="OrthoDB" id="285892at2"/>
<dbReference type="AlphaFoldDB" id="A0A2S8FWR8"/>
<evidence type="ECO:0000313" key="3">
    <source>
        <dbReference type="Proteomes" id="UP000239388"/>
    </source>
</evidence>
<dbReference type="Proteomes" id="UP000239388">
    <property type="component" value="Unassembled WGS sequence"/>
</dbReference>
<evidence type="ECO:0000256" key="1">
    <source>
        <dbReference type="SAM" id="Phobius"/>
    </source>
</evidence>